<accession>A0A923KPA7</accession>
<dbReference type="AlphaFoldDB" id="A0A923KPA7"/>
<keyword evidence="8" id="KW-1185">Reference proteome</keyword>
<protein>
    <recommendedName>
        <fullName evidence="1">Mercuric resistance operon regulatory protein</fullName>
    </recommendedName>
</protein>
<dbReference type="InterPro" id="IPR009061">
    <property type="entry name" value="DNA-bd_dom_put_sf"/>
</dbReference>
<dbReference type="InterPro" id="IPR011794">
    <property type="entry name" value="MerR"/>
</dbReference>
<dbReference type="SUPFAM" id="SSF46955">
    <property type="entry name" value="Putative DNA-binding domain"/>
    <property type="match status" value="1"/>
</dbReference>
<dbReference type="GO" id="GO:0003700">
    <property type="term" value="F:DNA-binding transcription factor activity"/>
    <property type="evidence" value="ECO:0007669"/>
    <property type="project" value="InterPro"/>
</dbReference>
<organism evidence="7 8">
    <name type="scientific">Undibacterium jejuense</name>
    <dbReference type="NCBI Taxonomy" id="1344949"/>
    <lineage>
        <taxon>Bacteria</taxon>
        <taxon>Pseudomonadati</taxon>
        <taxon>Pseudomonadota</taxon>
        <taxon>Betaproteobacteria</taxon>
        <taxon>Burkholderiales</taxon>
        <taxon>Oxalobacteraceae</taxon>
        <taxon>Undibacterium</taxon>
    </lineage>
</organism>
<feature type="domain" description="HTH merR-type" evidence="6">
    <location>
        <begin position="12"/>
        <end position="80"/>
    </location>
</feature>
<dbReference type="PANTHER" id="PTHR30204:SF92">
    <property type="entry name" value="HTH-TYPE TRANSCRIPTIONAL REGULATOR ZNTR"/>
    <property type="match status" value="1"/>
</dbReference>
<dbReference type="GO" id="GO:0046689">
    <property type="term" value="P:response to mercury ion"/>
    <property type="evidence" value="ECO:0007669"/>
    <property type="project" value="UniProtKB-KW"/>
</dbReference>
<evidence type="ECO:0000256" key="1">
    <source>
        <dbReference type="ARBA" id="ARBA00017146"/>
    </source>
</evidence>
<keyword evidence="2" id="KW-0475">Mercuric resistance</keyword>
<evidence type="ECO:0000313" key="8">
    <source>
        <dbReference type="Proteomes" id="UP000634011"/>
    </source>
</evidence>
<dbReference type="GO" id="GO:0045340">
    <property type="term" value="F:mercury ion binding"/>
    <property type="evidence" value="ECO:0007669"/>
    <property type="project" value="InterPro"/>
</dbReference>
<evidence type="ECO:0000256" key="4">
    <source>
        <dbReference type="ARBA" id="ARBA00023125"/>
    </source>
</evidence>
<gene>
    <name evidence="7" type="ORF">H8K32_11245</name>
</gene>
<name>A0A923KPA7_9BURK</name>
<reference evidence="7" key="1">
    <citation type="submission" date="2020-08" db="EMBL/GenBank/DDBJ databases">
        <title>Novel species isolated from subtropical streams in China.</title>
        <authorList>
            <person name="Lu H."/>
        </authorList>
    </citation>
    <scope>NUCLEOTIDE SEQUENCE</scope>
    <source>
        <strain evidence="7">KACC 12607</strain>
    </source>
</reference>
<evidence type="ECO:0000256" key="2">
    <source>
        <dbReference type="ARBA" id="ARBA00022466"/>
    </source>
</evidence>
<comment type="caution">
    <text evidence="7">The sequence shown here is derived from an EMBL/GenBank/DDBJ whole genome shotgun (WGS) entry which is preliminary data.</text>
</comment>
<comment type="function">
    <text evidence="5">Mediates the mercuric-dependent induction of mercury resistance operon. In the absence of mercury MerR represses transcription by binding tightly to the mer operator region; when mercury is present the dimeric complex binds a single ion and becomes a potent transcriptional activator, while remaining bound to the mer site.</text>
</comment>
<keyword evidence="4" id="KW-0238">DNA-binding</keyword>
<dbReference type="PROSITE" id="PS50937">
    <property type="entry name" value="HTH_MERR_2"/>
    <property type="match status" value="1"/>
</dbReference>
<dbReference type="GO" id="GO:0003677">
    <property type="term" value="F:DNA binding"/>
    <property type="evidence" value="ECO:0007669"/>
    <property type="project" value="UniProtKB-KW"/>
</dbReference>
<dbReference type="EMBL" id="JACOFV010000009">
    <property type="protein sequence ID" value="MBC3862678.1"/>
    <property type="molecule type" value="Genomic_DNA"/>
</dbReference>
<dbReference type="RefSeq" id="WP_186912593.1">
    <property type="nucleotide sequence ID" value="NZ_JACOFV010000009.1"/>
</dbReference>
<dbReference type="Pfam" id="PF13411">
    <property type="entry name" value="MerR_1"/>
    <property type="match status" value="1"/>
</dbReference>
<dbReference type="Gene3D" id="1.10.1660.10">
    <property type="match status" value="1"/>
</dbReference>
<dbReference type="CDD" id="cd04783">
    <property type="entry name" value="HTH_MerR1"/>
    <property type="match status" value="1"/>
</dbReference>
<proteinExistence type="predicted"/>
<evidence type="ECO:0000256" key="3">
    <source>
        <dbReference type="ARBA" id="ARBA00022914"/>
    </source>
</evidence>
<keyword evidence="3" id="KW-0476">Mercury</keyword>
<evidence type="ECO:0000259" key="6">
    <source>
        <dbReference type="PROSITE" id="PS50937"/>
    </source>
</evidence>
<dbReference type="InterPro" id="IPR047057">
    <property type="entry name" value="MerR_fam"/>
</dbReference>
<dbReference type="InterPro" id="IPR000551">
    <property type="entry name" value="MerR-type_HTH_dom"/>
</dbReference>
<dbReference type="SMART" id="SM00422">
    <property type="entry name" value="HTH_MERR"/>
    <property type="match status" value="1"/>
</dbReference>
<dbReference type="Proteomes" id="UP000634011">
    <property type="component" value="Unassembled WGS sequence"/>
</dbReference>
<sequence length="142" mass="15919">MQNTGQHIEQHQYTIGQLAKAADVGVETIRYYQKRALLPTPEVSSGFRTYSSGMVDRIKFIKRAQELGFSLDEIAHLLQLEDSQDRGAIRHIASERLAQVRAKLSDLLKMEATLSQLIEQCSACSTELQCPIIHALNSPSHK</sequence>
<dbReference type="PANTHER" id="PTHR30204">
    <property type="entry name" value="REDOX-CYCLING DRUG-SENSING TRANSCRIPTIONAL ACTIVATOR SOXR"/>
    <property type="match status" value="1"/>
</dbReference>
<dbReference type="PRINTS" id="PR00040">
    <property type="entry name" value="HTHMERR"/>
</dbReference>
<evidence type="ECO:0000256" key="5">
    <source>
        <dbReference type="ARBA" id="ARBA00024874"/>
    </source>
</evidence>
<evidence type="ECO:0000313" key="7">
    <source>
        <dbReference type="EMBL" id="MBC3862678.1"/>
    </source>
</evidence>